<keyword evidence="4" id="KW-0325">Glycoprotein</keyword>
<dbReference type="Pfam" id="PF16184">
    <property type="entry name" value="Cadherin_3"/>
    <property type="match status" value="11"/>
</dbReference>
<feature type="domain" description="FRAS1-related extracellular matrix protein N-terminal" evidence="7">
    <location>
        <begin position="51"/>
        <end position="251"/>
    </location>
</feature>
<evidence type="ECO:0000256" key="2">
    <source>
        <dbReference type="ARBA" id="ARBA00022729"/>
    </source>
</evidence>
<dbReference type="PANTHER" id="PTHR45739">
    <property type="entry name" value="MATRIX PROTEIN, PUTATIVE-RELATED"/>
    <property type="match status" value="1"/>
</dbReference>
<comment type="caution">
    <text evidence="8">The sequence shown here is derived from an EMBL/GenBank/DDBJ whole genome shotgun (WGS) entry which is preliminary data.</text>
</comment>
<feature type="repeat" description="CSPG" evidence="5">
    <location>
        <begin position="509"/>
        <end position="619"/>
    </location>
</feature>
<keyword evidence="9" id="KW-1185">Reference proteome</keyword>
<feature type="repeat" description="CSPG" evidence="5">
    <location>
        <begin position="1011"/>
        <end position="1113"/>
    </location>
</feature>
<evidence type="ECO:0000259" key="7">
    <source>
        <dbReference type="Pfam" id="PF19309"/>
    </source>
</evidence>
<feature type="non-terminal residue" evidence="8">
    <location>
        <position position="1670"/>
    </location>
</feature>
<feature type="repeat" description="CSPG" evidence="5">
    <location>
        <begin position="1248"/>
        <end position="1345"/>
    </location>
</feature>
<keyword evidence="1" id="KW-0479">Metal-binding</keyword>
<feature type="repeat" description="CSPG" evidence="5">
    <location>
        <begin position="280"/>
        <end position="378"/>
    </location>
</feature>
<keyword evidence="2 6" id="KW-0732">Signal</keyword>
<dbReference type="GO" id="GO:0046872">
    <property type="term" value="F:metal ion binding"/>
    <property type="evidence" value="ECO:0007669"/>
    <property type="project" value="UniProtKB-KW"/>
</dbReference>
<feature type="repeat" description="CSPG" evidence="5">
    <location>
        <begin position="1134"/>
        <end position="1227"/>
    </location>
</feature>
<gene>
    <name evidence="8" type="ORF">BaRGS_00025825</name>
</gene>
<feature type="repeat" description="CSPG" evidence="5">
    <location>
        <begin position="644"/>
        <end position="750"/>
    </location>
</feature>
<dbReference type="EMBL" id="JACVVK020000236">
    <property type="protein sequence ID" value="KAK7482925.1"/>
    <property type="molecule type" value="Genomic_DNA"/>
</dbReference>
<feature type="signal peptide" evidence="6">
    <location>
        <begin position="1"/>
        <end position="42"/>
    </location>
</feature>
<dbReference type="PANTHER" id="PTHR45739:SF8">
    <property type="entry name" value="FRAS1-RELATED EXTRACELLULAR MATRIX PROTEIN 1"/>
    <property type="match status" value="1"/>
</dbReference>
<organism evidence="8 9">
    <name type="scientific">Batillaria attramentaria</name>
    <dbReference type="NCBI Taxonomy" id="370345"/>
    <lineage>
        <taxon>Eukaryota</taxon>
        <taxon>Metazoa</taxon>
        <taxon>Spiralia</taxon>
        <taxon>Lophotrochozoa</taxon>
        <taxon>Mollusca</taxon>
        <taxon>Gastropoda</taxon>
        <taxon>Caenogastropoda</taxon>
        <taxon>Sorbeoconcha</taxon>
        <taxon>Cerithioidea</taxon>
        <taxon>Batillariidae</taxon>
        <taxon>Batillaria</taxon>
    </lineage>
</organism>
<proteinExistence type="predicted"/>
<dbReference type="PROSITE" id="PS51854">
    <property type="entry name" value="CSPG"/>
    <property type="match status" value="10"/>
</dbReference>
<dbReference type="InterPro" id="IPR051561">
    <property type="entry name" value="FRAS1_ECM"/>
</dbReference>
<reference evidence="8 9" key="1">
    <citation type="journal article" date="2023" name="Sci. Data">
        <title>Genome assembly of the Korean intertidal mud-creeper Batillaria attramentaria.</title>
        <authorList>
            <person name="Patra A.K."/>
            <person name="Ho P.T."/>
            <person name="Jun S."/>
            <person name="Lee S.J."/>
            <person name="Kim Y."/>
            <person name="Won Y.J."/>
        </authorList>
    </citation>
    <scope>NUCLEOTIDE SEQUENCE [LARGE SCALE GENOMIC DNA]</scope>
    <source>
        <strain evidence="8">Wonlab-2016</strain>
    </source>
</reference>
<dbReference type="Pfam" id="PF19309">
    <property type="entry name" value="Frem_N"/>
    <property type="match status" value="1"/>
</dbReference>
<dbReference type="InterPro" id="IPR045658">
    <property type="entry name" value="FRAS1-rel_N"/>
</dbReference>
<dbReference type="InterPro" id="IPR039005">
    <property type="entry name" value="CSPG_rpt"/>
</dbReference>
<feature type="repeat" description="CSPG" evidence="5">
    <location>
        <begin position="1366"/>
        <end position="1458"/>
    </location>
</feature>
<protein>
    <recommendedName>
        <fullName evidence="7">FRAS1-related extracellular matrix protein N-terminal domain-containing protein</fullName>
    </recommendedName>
</protein>
<evidence type="ECO:0000313" key="8">
    <source>
        <dbReference type="EMBL" id="KAK7482925.1"/>
    </source>
</evidence>
<feature type="repeat" description="CSPG" evidence="5">
    <location>
        <begin position="884"/>
        <end position="982"/>
    </location>
</feature>
<sequence length="1670" mass="186712">MAGHPTITSGLRMPQATGCRRCSAMLSLFLVCAVVVVAPVNAQRQLREDNIVIANPGIKVPLGRSVYLTPNDLQIRVAPGDRCTVSVLDNDPLAQRPGRLMPTNFPCDFGPQEVVYSHFGSRNPPNDRIRLQIRYDSFSETILIPLTIYVEVTFVQLEVITRNLPIEVEKLMGVSTPISERTLEFAFDRDNEICKITVLSAASGLPRYGIVMNDSSILEMVDCDEFVKMGVRYRHTAETNSPNRDYIPLVVEIMDLSGRMLKQEYFQTLVRIKGGKKNERPTPSFNSRLSMEVDQFVMTAITPDILSAEDVETDSDYLIFNVTQPLPPGDGHFVSTDDRNQPITSFYQRDLRQFKIAYKPPSEDSDKRRVVAVELEVVDSDGASSDPFILMIMVKPMNTMAPVVTTNTGLQLFEGQSRPLRADRNLRISDENNLDDVKVFVAAGQRHGRLLIPDGRKFFTPADLAAGTVIYEHDDSDTYSDNIVFRMTDGENEVEFLYPIWIFPEDDEPPILNVNTGLEIRKNEVVEITPFVLSATDIDSDDASIRFVLQPPFSEEGHILLRQFQVPDDPESWILENGVYEKVVSEFTQNDIVDGKVFYRHVGPHRSDFLLDHIYFRLVDGGQPPNESDIKELIVKVAPVDDQLPYLYPGTSLQMEVDEFQMTEFKRKVLRYTDDDTDDRDIKYHVTVPPFDTDSNTPMEAGTIVLCEDDMVDIMFFTQAQVNHRKVCFSPPTAELGVVPRIIQFFFDVEDASGNLLPNQRFTVLLNPVDNQPPIITNGGISIPEDGITILSPDILDVVDPDTDSEELMFEVMETPLHGMLKFDEAPLSVGDFFSREDLMGGRISYTNEGDETGKDQFTIDVTDGVHHVPIKLNVDVKSVDDEAPQLVGVTGGVLTINVEVKENSAVTLSAEDFKASDPDTDDMMLAYTLDAAPYEGLILRGGQQATQFTQADLVAGLVQYRHTGGEVGIFGRNDSFSLMLTDGSDVFLLSGNSINKIFVDVIINPVDSEPPIVALGMPFEVLESDKAPILPRHLDATDIDTEDTDIMCMVMVQPTSGYLENISPAPGSEKPRVGIPISSFTVRDIRMGFINYVQSVHKGIEPRQDQFSFQCSDGLNFSPKFVFTIEIYPTNDEEPEVSLREFMVVEGGNLMIDLPILNVVDGDDPADTLTFVITQQPKHGKIVRQTREGSFVITNFTLDDISGASTIEYEHDDTETTSDLFKFYLIDGKHNISKTVPIKVFPVDDETPRLTVNNGLELDRAGEIKVITNDMLKAEDLDSSDPNLLFIIRQKPKFGYLRKTVGGVIVANLTQGMNFTQRDLDLRTIEYVHTGFGGVRDLIKLDVTDGLNPLIDRYFYVTVEGLDMIFPRVINKGVELPEAGTAVLTTDLLSGTDLNTPDENLQFIITRAPTRGYLESSDMPGVPITAFTQLELAGNKIRYIHNSEDEMKMDSFEFEVTDGFNPVARTFRISLSDVDNRKPVLMFQTLRLKEGDQKLITPFELKAEDRDTPDEGLIFTVTQVPIHGLLLFNNTRVVTVFTMEDLNENLISYQHDESETLEDSFSFTVTDGTHSDFFVYPETTFTTRRPQTMNIEIIPVDNGIPQVNINRGASSLAELGGGVLGFAITPRVLSVEDRDSPDDGLLYVLSSAPKYGYIINKALGNRSISNWTQ</sequence>
<evidence type="ECO:0000313" key="9">
    <source>
        <dbReference type="Proteomes" id="UP001519460"/>
    </source>
</evidence>
<feature type="chain" id="PRO_5044868045" description="FRAS1-related extracellular matrix protein N-terminal domain-containing protein" evidence="6">
    <location>
        <begin position="43"/>
        <end position="1670"/>
    </location>
</feature>
<name>A0ABD0K7M8_9CAEN</name>
<evidence type="ECO:0000256" key="6">
    <source>
        <dbReference type="SAM" id="SignalP"/>
    </source>
</evidence>
<feature type="repeat" description="CSPG" evidence="5">
    <location>
        <begin position="772"/>
        <end position="863"/>
    </location>
</feature>
<accession>A0ABD0K7M8</accession>
<evidence type="ECO:0000256" key="3">
    <source>
        <dbReference type="ARBA" id="ARBA00022737"/>
    </source>
</evidence>
<evidence type="ECO:0000256" key="4">
    <source>
        <dbReference type="ARBA" id="ARBA00023180"/>
    </source>
</evidence>
<feature type="repeat" description="CSPG" evidence="5">
    <location>
        <begin position="1478"/>
        <end position="1567"/>
    </location>
</feature>
<dbReference type="Proteomes" id="UP001519460">
    <property type="component" value="Unassembled WGS sequence"/>
</dbReference>
<keyword evidence="3" id="KW-0677">Repeat</keyword>
<evidence type="ECO:0000256" key="5">
    <source>
        <dbReference type="PROSITE-ProRule" id="PRU01201"/>
    </source>
</evidence>
<evidence type="ECO:0000256" key="1">
    <source>
        <dbReference type="ARBA" id="ARBA00022723"/>
    </source>
</evidence>